<dbReference type="EMBL" id="KV425634">
    <property type="protein sequence ID" value="KZT19729.1"/>
    <property type="molecule type" value="Genomic_DNA"/>
</dbReference>
<accession>A0A165NJF3</accession>
<evidence type="ECO:0000313" key="2">
    <source>
        <dbReference type="EMBL" id="KZT19729.1"/>
    </source>
</evidence>
<evidence type="ECO:0000313" key="3">
    <source>
        <dbReference type="Proteomes" id="UP000076761"/>
    </source>
</evidence>
<proteinExistence type="predicted"/>
<reference evidence="2 3" key="1">
    <citation type="journal article" date="2016" name="Mol. Biol. Evol.">
        <title>Comparative Genomics of Early-Diverging Mushroom-Forming Fungi Provides Insights into the Origins of Lignocellulose Decay Capabilities.</title>
        <authorList>
            <person name="Nagy L.G."/>
            <person name="Riley R."/>
            <person name="Tritt A."/>
            <person name="Adam C."/>
            <person name="Daum C."/>
            <person name="Floudas D."/>
            <person name="Sun H."/>
            <person name="Yadav J.S."/>
            <person name="Pangilinan J."/>
            <person name="Larsson K.H."/>
            <person name="Matsuura K."/>
            <person name="Barry K."/>
            <person name="Labutti K."/>
            <person name="Kuo R."/>
            <person name="Ohm R.A."/>
            <person name="Bhattacharya S.S."/>
            <person name="Shirouzu T."/>
            <person name="Yoshinaga Y."/>
            <person name="Martin F.M."/>
            <person name="Grigoriev I.V."/>
            <person name="Hibbett D.S."/>
        </authorList>
    </citation>
    <scope>NUCLEOTIDE SEQUENCE [LARGE SCALE GENOMIC DNA]</scope>
    <source>
        <strain evidence="2 3">HHB14362 ss-1</strain>
    </source>
</reference>
<feature type="transmembrane region" description="Helical" evidence="1">
    <location>
        <begin position="40"/>
        <end position="64"/>
    </location>
</feature>
<name>A0A165NJF3_9AGAM</name>
<gene>
    <name evidence="2" type="ORF">NEOLEDRAFT_930666</name>
</gene>
<keyword evidence="3" id="KW-1185">Reference proteome</keyword>
<sequence length="79" mass="8404">MRRGAINRGAVSQEAEASCSCSVPTRAATNDSPLPAPLHLYLVSIYLLGLVFTYTTHLLFLACLSIHSASGFPALDILV</sequence>
<evidence type="ECO:0000256" key="1">
    <source>
        <dbReference type="SAM" id="Phobius"/>
    </source>
</evidence>
<keyword evidence="1" id="KW-0472">Membrane</keyword>
<keyword evidence="1" id="KW-0812">Transmembrane</keyword>
<dbReference type="Proteomes" id="UP000076761">
    <property type="component" value="Unassembled WGS sequence"/>
</dbReference>
<organism evidence="2 3">
    <name type="scientific">Neolentinus lepideus HHB14362 ss-1</name>
    <dbReference type="NCBI Taxonomy" id="1314782"/>
    <lineage>
        <taxon>Eukaryota</taxon>
        <taxon>Fungi</taxon>
        <taxon>Dikarya</taxon>
        <taxon>Basidiomycota</taxon>
        <taxon>Agaricomycotina</taxon>
        <taxon>Agaricomycetes</taxon>
        <taxon>Gloeophyllales</taxon>
        <taxon>Gloeophyllaceae</taxon>
        <taxon>Neolentinus</taxon>
    </lineage>
</organism>
<dbReference type="AlphaFoldDB" id="A0A165NJF3"/>
<keyword evidence="1" id="KW-1133">Transmembrane helix</keyword>
<dbReference type="InParanoid" id="A0A165NJF3"/>
<protein>
    <submittedName>
        <fullName evidence="2">Uncharacterized protein</fullName>
    </submittedName>
</protein>